<comment type="caution">
    <text evidence="1">The sequence shown here is derived from an EMBL/GenBank/DDBJ whole genome shotgun (WGS) entry which is preliminary data.</text>
</comment>
<protein>
    <submittedName>
        <fullName evidence="1">Uncharacterized protein</fullName>
    </submittedName>
</protein>
<name>A0ABW8UJK2_9LACT</name>
<dbReference type="RefSeq" id="WP_407142201.1">
    <property type="nucleotide sequence ID" value="NZ_JBGQQI010000039.1"/>
</dbReference>
<accession>A0ABW8UJK2</accession>
<dbReference type="EMBL" id="JBGQQK010000003">
    <property type="protein sequence ID" value="MFL2102021.1"/>
    <property type="molecule type" value="Genomic_DNA"/>
</dbReference>
<gene>
    <name evidence="1" type="ORF">ACEN37_02025</name>
</gene>
<keyword evidence="2" id="KW-1185">Reference proteome</keyword>
<dbReference type="InterPro" id="IPR045920">
    <property type="entry name" value="DUF6339"/>
</dbReference>
<sequence length="225" mass="27226">MINWPKYGIERSKKDFEILDIKNVLEPNLSKGFSQLRSEFLDIRDQIFEEYDFDKGIHEKYVFDLNFGLKSYELLREKYELDNRTASEDDIWRYLSIKVIPDIVHSRWNFNPDRYFLLSRRIWLKQIWWYIHLSWQGNYQSTYKVLKNNTTDTILNLVERPGLGYNIQLYREIMRQYSYHQDDSRLLLRKVLVLNTAKVKTIYPGLNQGGIEDYVSTLFEVVELK</sequence>
<organism evidence="1 2">
    <name type="scientific">Marinilactibacillus psychrotolerans</name>
    <dbReference type="NCBI Taxonomy" id="191770"/>
    <lineage>
        <taxon>Bacteria</taxon>
        <taxon>Bacillati</taxon>
        <taxon>Bacillota</taxon>
        <taxon>Bacilli</taxon>
        <taxon>Lactobacillales</taxon>
        <taxon>Carnobacteriaceae</taxon>
        <taxon>Marinilactibacillus</taxon>
    </lineage>
</organism>
<reference evidence="1 2" key="1">
    <citation type="submission" date="2024-08" db="EMBL/GenBank/DDBJ databases">
        <authorList>
            <person name="Arias E."/>
        </authorList>
    </citation>
    <scope>NUCLEOTIDE SEQUENCE [LARGE SCALE GENOMIC DNA]</scope>
    <source>
        <strain evidence="1 2">FAM 24106</strain>
    </source>
</reference>
<evidence type="ECO:0000313" key="1">
    <source>
        <dbReference type="EMBL" id="MFL2102021.1"/>
    </source>
</evidence>
<proteinExistence type="predicted"/>
<evidence type="ECO:0000313" key="2">
    <source>
        <dbReference type="Proteomes" id="UP001625374"/>
    </source>
</evidence>
<dbReference type="Proteomes" id="UP001625374">
    <property type="component" value="Unassembled WGS sequence"/>
</dbReference>
<dbReference type="Pfam" id="PF19866">
    <property type="entry name" value="DUF6339"/>
    <property type="match status" value="1"/>
</dbReference>